<evidence type="ECO:0000313" key="2">
    <source>
        <dbReference type="EMBL" id="KAK3083148.1"/>
    </source>
</evidence>
<evidence type="ECO:0000256" key="1">
    <source>
        <dbReference type="SAM" id="Phobius"/>
    </source>
</evidence>
<dbReference type="Proteomes" id="UP001186944">
    <property type="component" value="Unassembled WGS sequence"/>
</dbReference>
<dbReference type="EMBL" id="VSWD01000014">
    <property type="protein sequence ID" value="KAK3083148.1"/>
    <property type="molecule type" value="Genomic_DNA"/>
</dbReference>
<feature type="transmembrane region" description="Helical" evidence="1">
    <location>
        <begin position="159"/>
        <end position="181"/>
    </location>
</feature>
<keyword evidence="3" id="KW-1185">Reference proteome</keyword>
<name>A0AA89BUU5_PINIB</name>
<evidence type="ECO:0000313" key="3">
    <source>
        <dbReference type="Proteomes" id="UP001186944"/>
    </source>
</evidence>
<comment type="caution">
    <text evidence="2">The sequence shown here is derived from an EMBL/GenBank/DDBJ whole genome shotgun (WGS) entry which is preliminary data.</text>
</comment>
<keyword evidence="1" id="KW-0472">Membrane</keyword>
<keyword evidence="1" id="KW-1133">Transmembrane helix</keyword>
<protein>
    <submittedName>
        <fullName evidence="2">Uncharacterized protein</fullName>
    </submittedName>
</protein>
<feature type="non-terminal residue" evidence="2">
    <location>
        <position position="1"/>
    </location>
</feature>
<proteinExistence type="predicted"/>
<sequence>ISRKIQMIFWKIFMVHRNFFSVLEFSEARRGGGGRGARFGGRSRYRSRYRSRTSRISSGFRSKYSGYRLGSKSSIRNAILIGAVFGAARWRVRRPHFRTDDSYLPEVCYNDRYNQNEYGNVSYYGRFLCPDDYQENNRYCCGEEGRQYCCGFWDEGGRVAGVVIGILAGVIGIGVLVYCCCCRNRRKPQNKGTTLAPPKSTGNGE</sequence>
<organism evidence="2 3">
    <name type="scientific">Pinctada imbricata</name>
    <name type="common">Atlantic pearl-oyster</name>
    <name type="synonym">Pinctada martensii</name>
    <dbReference type="NCBI Taxonomy" id="66713"/>
    <lineage>
        <taxon>Eukaryota</taxon>
        <taxon>Metazoa</taxon>
        <taxon>Spiralia</taxon>
        <taxon>Lophotrochozoa</taxon>
        <taxon>Mollusca</taxon>
        <taxon>Bivalvia</taxon>
        <taxon>Autobranchia</taxon>
        <taxon>Pteriomorphia</taxon>
        <taxon>Pterioida</taxon>
        <taxon>Pterioidea</taxon>
        <taxon>Pteriidae</taxon>
        <taxon>Pinctada</taxon>
    </lineage>
</organism>
<dbReference type="AlphaFoldDB" id="A0AA89BUU5"/>
<keyword evidence="1" id="KW-0812">Transmembrane</keyword>
<gene>
    <name evidence="2" type="ORF">FSP39_015124</name>
</gene>
<accession>A0AA89BUU5</accession>
<reference evidence="2" key="1">
    <citation type="submission" date="2019-08" db="EMBL/GenBank/DDBJ databases">
        <title>The improved chromosome-level genome for the pearl oyster Pinctada fucata martensii using PacBio sequencing and Hi-C.</title>
        <authorList>
            <person name="Zheng Z."/>
        </authorList>
    </citation>
    <scope>NUCLEOTIDE SEQUENCE</scope>
    <source>
        <strain evidence="2">ZZ-2019</strain>
        <tissue evidence="2">Adductor muscle</tissue>
    </source>
</reference>